<gene>
    <name evidence="4" type="ORF">GCM10022422_28260</name>
</gene>
<dbReference type="EMBL" id="BAABDT010000005">
    <property type="protein sequence ID" value="GAA3742705.1"/>
    <property type="molecule type" value="Genomic_DNA"/>
</dbReference>
<evidence type="ECO:0000259" key="3">
    <source>
        <dbReference type="Pfam" id="PF01103"/>
    </source>
</evidence>
<dbReference type="RefSeq" id="WP_278021923.1">
    <property type="nucleotide sequence ID" value="NZ_BAABDT010000005.1"/>
</dbReference>
<keyword evidence="5" id="KW-1185">Reference proteome</keyword>
<protein>
    <recommendedName>
        <fullName evidence="3">Bacterial surface antigen (D15) domain-containing protein</fullName>
    </recommendedName>
</protein>
<feature type="domain" description="Bacterial surface antigen (D15)" evidence="3">
    <location>
        <begin position="83"/>
        <end position="355"/>
    </location>
</feature>
<dbReference type="InterPro" id="IPR000184">
    <property type="entry name" value="Bac_surfAg_D15"/>
</dbReference>
<evidence type="ECO:0000256" key="2">
    <source>
        <dbReference type="ARBA" id="ARBA00023136"/>
    </source>
</evidence>
<dbReference type="Proteomes" id="UP001501367">
    <property type="component" value="Unassembled WGS sequence"/>
</dbReference>
<evidence type="ECO:0000256" key="1">
    <source>
        <dbReference type="ARBA" id="ARBA00004370"/>
    </source>
</evidence>
<accession>A0ABP7FLA0</accession>
<name>A0ABP7FLA0_9FLAO</name>
<reference evidence="5" key="1">
    <citation type="journal article" date="2019" name="Int. J. Syst. Evol. Microbiol.">
        <title>The Global Catalogue of Microorganisms (GCM) 10K type strain sequencing project: providing services to taxonomists for standard genome sequencing and annotation.</title>
        <authorList>
            <consortium name="The Broad Institute Genomics Platform"/>
            <consortium name="The Broad Institute Genome Sequencing Center for Infectious Disease"/>
            <person name="Wu L."/>
            <person name="Ma J."/>
        </authorList>
    </citation>
    <scope>NUCLEOTIDE SEQUENCE [LARGE SCALE GENOMIC DNA]</scope>
    <source>
        <strain evidence="5">JCM 17336</strain>
    </source>
</reference>
<organism evidence="4 5">
    <name type="scientific">Flavobacterium ginsengisoli</name>
    <dbReference type="NCBI Taxonomy" id="871694"/>
    <lineage>
        <taxon>Bacteria</taxon>
        <taxon>Pseudomonadati</taxon>
        <taxon>Bacteroidota</taxon>
        <taxon>Flavobacteriia</taxon>
        <taxon>Flavobacteriales</taxon>
        <taxon>Flavobacteriaceae</taxon>
        <taxon>Flavobacterium</taxon>
    </lineage>
</organism>
<evidence type="ECO:0000313" key="4">
    <source>
        <dbReference type="EMBL" id="GAA3742705.1"/>
    </source>
</evidence>
<comment type="subcellular location">
    <subcellularLocation>
        <location evidence="1">Membrane</location>
    </subcellularLocation>
</comment>
<keyword evidence="2" id="KW-0472">Membrane</keyword>
<comment type="caution">
    <text evidence="4">The sequence shown here is derived from an EMBL/GenBank/DDBJ whole genome shotgun (WGS) entry which is preliminary data.</text>
</comment>
<evidence type="ECO:0000313" key="5">
    <source>
        <dbReference type="Proteomes" id="UP001501367"/>
    </source>
</evidence>
<dbReference type="Gene3D" id="2.40.160.50">
    <property type="entry name" value="membrane protein fhac: a member of the omp85/tpsb transporter family"/>
    <property type="match status" value="1"/>
</dbReference>
<proteinExistence type="predicted"/>
<sequence length="355" mass="40486">MRHFLLLLFFTCFISSSFGQKITDSVPKKAKEKKIELRVMPYLSYNRNLDFMFGVIPMAMYKVNHADTISPKSLSGMSAIYTTNKSYVLALFNKWYLNEDKWRLKFFFFTGNQNSQFYVDDIEQPDFYDYGTKTTIFSLGGQRKIAGKFYGGLSYTYAHYNTVYEDNVSPSSVSHSNALVVNLLFDTRDAVYYPTIGYKIKLDWSTYPKFLDNELASNRISFQANRYIPSRDNKDVIAARVFGKFGLGNVAFEQQSTIGGTDIRGYSEGKYRGAGLMDIQGEYRYNFGKKMGLVGFFGIATIYGSDTPSFDWKMYPGGGVGYRYNPFKKSKFNVGLDGAVGKGDWGIYFRIGEAF</sequence>
<dbReference type="Pfam" id="PF01103">
    <property type="entry name" value="Omp85"/>
    <property type="match status" value="1"/>
</dbReference>